<dbReference type="AlphaFoldDB" id="A0A0M8NXS9"/>
<organism evidence="2 3">
    <name type="scientific">Penicillium nordicum</name>
    <dbReference type="NCBI Taxonomy" id="229535"/>
    <lineage>
        <taxon>Eukaryota</taxon>
        <taxon>Fungi</taxon>
        <taxon>Dikarya</taxon>
        <taxon>Ascomycota</taxon>
        <taxon>Pezizomycotina</taxon>
        <taxon>Eurotiomycetes</taxon>
        <taxon>Eurotiomycetidae</taxon>
        <taxon>Eurotiales</taxon>
        <taxon>Aspergillaceae</taxon>
        <taxon>Penicillium</taxon>
    </lineage>
</organism>
<evidence type="ECO:0000256" key="1">
    <source>
        <dbReference type="SAM" id="SignalP"/>
    </source>
</evidence>
<sequence>MNMILGTLSAYIILTATGTSASVGAGAGFAAPLPRRGSEYSISTGLPSPFYESDIIVDRRYDWTEEERKKRRERELSTWVDLSHSGSIGASGTQAPNIYSSSSTFPSYLELLVFIT</sequence>
<dbReference type="EMBL" id="LHQQ01000486">
    <property type="protein sequence ID" value="KOS36340.1"/>
    <property type="molecule type" value="Genomic_DNA"/>
</dbReference>
<proteinExistence type="predicted"/>
<gene>
    <name evidence="2" type="ORF">ACN38_g12927</name>
</gene>
<evidence type="ECO:0000313" key="2">
    <source>
        <dbReference type="EMBL" id="KOS36340.1"/>
    </source>
</evidence>
<feature type="signal peptide" evidence="1">
    <location>
        <begin position="1"/>
        <end position="21"/>
    </location>
</feature>
<name>A0A0M8NXS9_9EURO</name>
<evidence type="ECO:0000313" key="3">
    <source>
        <dbReference type="Proteomes" id="UP000037696"/>
    </source>
</evidence>
<dbReference type="Proteomes" id="UP000037696">
    <property type="component" value="Unassembled WGS sequence"/>
</dbReference>
<feature type="chain" id="PRO_5005819353" evidence="1">
    <location>
        <begin position="22"/>
        <end position="116"/>
    </location>
</feature>
<keyword evidence="3" id="KW-1185">Reference proteome</keyword>
<comment type="caution">
    <text evidence="2">The sequence shown here is derived from an EMBL/GenBank/DDBJ whole genome shotgun (WGS) entry which is preliminary data.</text>
</comment>
<protein>
    <submittedName>
        <fullName evidence="2">Uncharacterized protein</fullName>
    </submittedName>
</protein>
<reference evidence="2 3" key="1">
    <citation type="submission" date="2015-08" db="EMBL/GenBank/DDBJ databases">
        <title>Genome sequencing of Penicillium nordicum.</title>
        <authorList>
            <person name="Nguyen H.D."/>
            <person name="Seifert K.A."/>
        </authorList>
    </citation>
    <scope>NUCLEOTIDE SEQUENCE [LARGE SCALE GENOMIC DNA]</scope>
    <source>
        <strain evidence="2 3">DAOMC 185683</strain>
    </source>
</reference>
<accession>A0A0M8NXS9</accession>
<keyword evidence="1" id="KW-0732">Signal</keyword>